<evidence type="ECO:0000256" key="6">
    <source>
        <dbReference type="ARBA" id="ARBA00022490"/>
    </source>
</evidence>
<dbReference type="InterPro" id="IPR038849">
    <property type="entry name" value="ARL2BP"/>
</dbReference>
<dbReference type="Gene3D" id="1.20.1520.10">
    <property type="entry name" value="ADP-ribosylation factor-like 2-binding protein, domain"/>
    <property type="match status" value="1"/>
</dbReference>
<dbReference type="GO" id="GO:0005634">
    <property type="term" value="C:nucleus"/>
    <property type="evidence" value="ECO:0007669"/>
    <property type="project" value="UniProtKB-SubCell"/>
</dbReference>
<feature type="region of interest" description="Disordered" evidence="13">
    <location>
        <begin position="1"/>
        <end position="46"/>
    </location>
</feature>
<dbReference type="OrthoDB" id="302784at2759"/>
<protein>
    <recommendedName>
        <fullName evidence="5 12">ADP-ribosylation factor-like protein 2-binding protein</fullName>
        <shortName evidence="12">ARF-like 2-binding protein</shortName>
    </recommendedName>
</protein>
<keyword evidence="8 12" id="KW-0496">Mitochondrion</keyword>
<dbReference type="InterPro" id="IPR042541">
    <property type="entry name" value="BART_sf"/>
</dbReference>
<dbReference type="AlphaFoldDB" id="A0A7I8VDI3"/>
<evidence type="ECO:0000256" key="5">
    <source>
        <dbReference type="ARBA" id="ARBA00014849"/>
    </source>
</evidence>
<feature type="domain" description="BART" evidence="14">
    <location>
        <begin position="48"/>
        <end position="160"/>
    </location>
</feature>
<evidence type="ECO:0000256" key="13">
    <source>
        <dbReference type="SAM" id="MobiDB-lite"/>
    </source>
</evidence>
<organism evidence="15 16">
    <name type="scientific">Dimorphilus gyrociliatus</name>
    <dbReference type="NCBI Taxonomy" id="2664684"/>
    <lineage>
        <taxon>Eukaryota</taxon>
        <taxon>Metazoa</taxon>
        <taxon>Spiralia</taxon>
        <taxon>Lophotrochozoa</taxon>
        <taxon>Annelida</taxon>
        <taxon>Polychaeta</taxon>
        <taxon>Polychaeta incertae sedis</taxon>
        <taxon>Dinophilidae</taxon>
        <taxon>Dimorphilus</taxon>
    </lineage>
</organism>
<keyword evidence="7 12" id="KW-0969">Cilium</keyword>
<evidence type="ECO:0000256" key="4">
    <source>
        <dbReference type="ARBA" id="ARBA00009880"/>
    </source>
</evidence>
<feature type="compositionally biased region" description="Polar residues" evidence="13">
    <location>
        <begin position="1"/>
        <end position="14"/>
    </location>
</feature>
<name>A0A7I8VDI3_9ANNE</name>
<keyword evidence="9 12" id="KW-0206">Cytoskeleton</keyword>
<evidence type="ECO:0000256" key="9">
    <source>
        <dbReference type="ARBA" id="ARBA00023212"/>
    </source>
</evidence>
<keyword evidence="6 12" id="KW-0963">Cytoplasm</keyword>
<feature type="compositionally biased region" description="Acidic residues" evidence="13">
    <location>
        <begin position="15"/>
        <end position="42"/>
    </location>
</feature>
<comment type="caution">
    <text evidence="15">The sequence shown here is derived from an EMBL/GenBank/DDBJ whole genome shotgun (WGS) entry which is preliminary data.</text>
</comment>
<evidence type="ECO:0000256" key="11">
    <source>
        <dbReference type="ARBA" id="ARBA00023273"/>
    </source>
</evidence>
<keyword evidence="16" id="KW-1185">Reference proteome</keyword>
<evidence type="ECO:0000313" key="15">
    <source>
        <dbReference type="EMBL" id="CAD5114413.1"/>
    </source>
</evidence>
<dbReference type="GO" id="GO:0005813">
    <property type="term" value="C:centrosome"/>
    <property type="evidence" value="ECO:0007669"/>
    <property type="project" value="UniProtKB-SubCell"/>
</dbReference>
<evidence type="ECO:0000259" key="14">
    <source>
        <dbReference type="Pfam" id="PF11527"/>
    </source>
</evidence>
<evidence type="ECO:0000313" key="16">
    <source>
        <dbReference type="Proteomes" id="UP000549394"/>
    </source>
</evidence>
<evidence type="ECO:0000256" key="1">
    <source>
        <dbReference type="ARBA" id="ARBA00004120"/>
    </source>
</evidence>
<reference evidence="15 16" key="1">
    <citation type="submission" date="2020-08" db="EMBL/GenBank/DDBJ databases">
        <authorList>
            <person name="Hejnol A."/>
        </authorList>
    </citation>
    <scope>NUCLEOTIDE SEQUENCE [LARGE SCALE GENOMIC DNA]</scope>
</reference>
<evidence type="ECO:0000256" key="10">
    <source>
        <dbReference type="ARBA" id="ARBA00023242"/>
    </source>
</evidence>
<dbReference type="PANTHER" id="PTHR15487:SF4">
    <property type="entry name" value="ADP-RIBOSYLATION FACTOR-LIKE PROTEIN 2-BINDING PROTEIN"/>
    <property type="match status" value="1"/>
</dbReference>
<accession>A0A7I8VDI3</accession>
<dbReference type="Pfam" id="PF11527">
    <property type="entry name" value="ARL2_Bind_BART"/>
    <property type="match status" value="1"/>
</dbReference>
<dbReference type="GO" id="GO:0051457">
    <property type="term" value="P:maintenance of protein location in nucleus"/>
    <property type="evidence" value="ECO:0007669"/>
    <property type="project" value="TreeGrafter"/>
</dbReference>
<comment type="similarity">
    <text evidence="4 12">Belongs to the ARL2BP family.</text>
</comment>
<evidence type="ECO:0000256" key="12">
    <source>
        <dbReference type="RuleBase" id="RU367099"/>
    </source>
</evidence>
<gene>
    <name evidence="15" type="ORF">DGYR_LOCUS3259</name>
</gene>
<sequence>MATFSQNNSCQMTSEGEENNMDLELDGGEGEEEYFDGDENGINEDTRFDETIGSIEDIVMDEKFQTMQNTFLEKYYMEFENTEENKFIYTDIHKEYCELIEKHIETELQIRIPDFQMDEFAKELENRKDELDGEIFEMLLTFSDFMIFKEMFLDYKSAKEGNTVDLSSGICIRHFGSEIEQLSPMSSLDFTLSPTS</sequence>
<evidence type="ECO:0000256" key="3">
    <source>
        <dbReference type="ARBA" id="ARBA00004300"/>
    </source>
</evidence>
<keyword evidence="10 12" id="KW-0539">Nucleus</keyword>
<dbReference type="PANTHER" id="PTHR15487">
    <property type="entry name" value="ADP-RIBOSYLATION FACTOR-LIKE PROTEIN 2-BINDING PROTEIN"/>
    <property type="match status" value="1"/>
</dbReference>
<dbReference type="InterPro" id="IPR023379">
    <property type="entry name" value="BART_dom"/>
</dbReference>
<comment type="subcellular location">
    <subcellularLocation>
        <location evidence="1 12">Cytoplasm</location>
        <location evidence="1 12">Cytoskeleton</location>
        <location evidence="1 12">Cilium basal body</location>
    </subcellularLocation>
    <subcellularLocation>
        <location evidence="3 12">Cytoplasm</location>
        <location evidence="3 12">Cytoskeleton</location>
        <location evidence="3 12">Microtubule organizing center</location>
        <location evidence="3 12">Centrosome</location>
    </subcellularLocation>
    <subcellularLocation>
        <location evidence="12">Cytoplasm</location>
    </subcellularLocation>
    <subcellularLocation>
        <location evidence="2 12">Nucleus</location>
    </subcellularLocation>
    <subcellularLocation>
        <location evidence="12">Mitochondrion intermembrane space</location>
    </subcellularLocation>
</comment>
<keyword evidence="11 12" id="KW-0966">Cell projection</keyword>
<evidence type="ECO:0000256" key="2">
    <source>
        <dbReference type="ARBA" id="ARBA00004123"/>
    </source>
</evidence>
<dbReference type="Proteomes" id="UP000549394">
    <property type="component" value="Unassembled WGS sequence"/>
</dbReference>
<comment type="function">
    <text evidence="12">Plays a role as an effector of the ADP-ribosylation factor-like protein 2, ARL2.</text>
</comment>
<dbReference type="GO" id="GO:0005929">
    <property type="term" value="C:cilium"/>
    <property type="evidence" value="ECO:0007669"/>
    <property type="project" value="UniProtKB-UniRule"/>
</dbReference>
<evidence type="ECO:0000256" key="7">
    <source>
        <dbReference type="ARBA" id="ARBA00023069"/>
    </source>
</evidence>
<evidence type="ECO:0000256" key="8">
    <source>
        <dbReference type="ARBA" id="ARBA00023128"/>
    </source>
</evidence>
<dbReference type="GO" id="GO:0005758">
    <property type="term" value="C:mitochondrial intermembrane space"/>
    <property type="evidence" value="ECO:0007669"/>
    <property type="project" value="UniProtKB-SubCell"/>
</dbReference>
<dbReference type="EMBL" id="CAJFCJ010000005">
    <property type="protein sequence ID" value="CAD5114413.1"/>
    <property type="molecule type" value="Genomic_DNA"/>
</dbReference>
<proteinExistence type="inferred from homology"/>